<protein>
    <recommendedName>
        <fullName evidence="1">DUF4214 domain-containing protein</fullName>
    </recommendedName>
</protein>
<evidence type="ECO:0000313" key="2">
    <source>
        <dbReference type="EMBL" id="ETF09776.1"/>
    </source>
</evidence>
<dbReference type="HOGENOM" id="CLU_459167_0_0_6"/>
<dbReference type="InterPro" id="IPR025282">
    <property type="entry name" value="DUF4214"/>
</dbReference>
<evidence type="ECO:0000259" key="1">
    <source>
        <dbReference type="Pfam" id="PF13946"/>
    </source>
</evidence>
<reference evidence="2 3" key="1">
    <citation type="journal article" date="2014" name="Genome Announc.">
        <title>Draft Genome Sequence of Pseudomonas moraviensis R28-S.</title>
        <authorList>
            <person name="Hunter S.S."/>
            <person name="Yano H."/>
            <person name="Loftie-Eaton W."/>
            <person name="Hughes J."/>
            <person name="De Gelder L."/>
            <person name="Stragier P."/>
            <person name="De Vos P."/>
            <person name="Settles M.L."/>
            <person name="Top E.M."/>
        </authorList>
    </citation>
    <scope>NUCLEOTIDE SEQUENCE [LARGE SCALE GENOMIC DNA]</scope>
    <source>
        <strain evidence="3">R28</strain>
    </source>
</reference>
<dbReference type="eggNOG" id="COG0823">
    <property type="taxonomic scope" value="Bacteria"/>
</dbReference>
<sequence>MATTSAQVQQLYVAYLGRAADKAGLDYWMAELNATPAVLTLENLRANFVNEQPEYSDAYAGLSRQDTVIKIYNNLFGRAPDAAGLEYWTTGAGSNVNADQLLTAFISGASAADAKVIANKVLVSEVYTSTAGANYVKDDATSILAGVDGTADSVGKAIIKLEDGSLAGIAIPAGVAALKADALADKAVVDFKDSKVVELVALNKEIVDLNTKSAIGATLTDLVTPAAGVEQTYDDVDQALTNATALRTKIGGATSVLEASAKQAAVDLAATRDTYTKATVGNVDKAIAYEKAIATNASLKKADTAAVSSATAKTDVDFTAAKGAAGGTDALAKANADAGLTTAVTDAASLYTALTNADASIAEIAAITKAFDAFLGSSTDYATLKSLAATDYAKAVAVDAEAEAAAAITGTGAAAYMQDVTDKIAADKTYADAQAADALVAKATAVTNALTALEKVADDTKVPTFVKDLAATNTGVDNKADLFHFVDNKVVAAADFSVTKFAAGDAIYVGEGYTLNTAATFDSATNLYTGSNTSALEVFFGKNAGGDVTVTVEANAVGNVAAAGTTDNVSVITLTGVTDVAQVSFANGVISHVA</sequence>
<accession>V8RCD1</accession>
<dbReference type="EMBL" id="AYMZ01000003">
    <property type="protein sequence ID" value="ETF09776.1"/>
    <property type="molecule type" value="Genomic_DNA"/>
</dbReference>
<organism evidence="2 3">
    <name type="scientific">Pseudomonas moraviensis R28-S</name>
    <dbReference type="NCBI Taxonomy" id="1395516"/>
    <lineage>
        <taxon>Bacteria</taxon>
        <taxon>Pseudomonadati</taxon>
        <taxon>Pseudomonadota</taxon>
        <taxon>Gammaproteobacteria</taxon>
        <taxon>Pseudomonadales</taxon>
        <taxon>Pseudomonadaceae</taxon>
        <taxon>Pseudomonas</taxon>
    </lineage>
</organism>
<proteinExistence type="predicted"/>
<evidence type="ECO:0000313" key="3">
    <source>
        <dbReference type="Proteomes" id="UP000024771"/>
    </source>
</evidence>
<dbReference type="RefSeq" id="WP_024011557.1">
    <property type="nucleotide sequence ID" value="NZ_CM002330.1"/>
</dbReference>
<dbReference type="AlphaFoldDB" id="V8RCD1"/>
<comment type="caution">
    <text evidence="2">The sequence shown here is derived from an EMBL/GenBank/DDBJ whole genome shotgun (WGS) entry which is preliminary data.</text>
</comment>
<gene>
    <name evidence="2" type="ORF">PMO01_03225</name>
</gene>
<dbReference type="PATRIC" id="fig|1395516.4.peg.657"/>
<dbReference type="Pfam" id="PF13946">
    <property type="entry name" value="DUF4214"/>
    <property type="match status" value="1"/>
</dbReference>
<name>V8RCD1_9PSED</name>
<dbReference type="Proteomes" id="UP000024771">
    <property type="component" value="Chromosome"/>
</dbReference>
<feature type="domain" description="DUF4214" evidence="1">
    <location>
        <begin position="52"/>
        <end position="107"/>
    </location>
</feature>